<feature type="transmembrane region" description="Helical" evidence="1">
    <location>
        <begin position="20"/>
        <end position="37"/>
    </location>
</feature>
<evidence type="ECO:0000256" key="1">
    <source>
        <dbReference type="SAM" id="Phobius"/>
    </source>
</evidence>
<evidence type="ECO:0000313" key="3">
    <source>
        <dbReference type="Proteomes" id="UP000253741"/>
    </source>
</evidence>
<reference evidence="2 3" key="1">
    <citation type="submission" date="2018-07" db="EMBL/GenBank/DDBJ databases">
        <title>Streptomyces species from bats.</title>
        <authorList>
            <person name="Dunlap C."/>
        </authorList>
    </citation>
    <scope>NUCLEOTIDE SEQUENCE [LARGE SCALE GENOMIC DNA]</scope>
    <source>
        <strain evidence="2 3">AC230</strain>
    </source>
</reference>
<protein>
    <submittedName>
        <fullName evidence="2">Uncharacterized protein</fullName>
    </submittedName>
</protein>
<gene>
    <name evidence="2" type="ORF">DVH02_26660</name>
</gene>
<feature type="transmembrane region" description="Helical" evidence="1">
    <location>
        <begin position="43"/>
        <end position="60"/>
    </location>
</feature>
<dbReference type="AlphaFoldDB" id="A0A370B3D4"/>
<dbReference type="RefSeq" id="WP_114626409.1">
    <property type="nucleotide sequence ID" value="NZ_QQNA01000245.1"/>
</dbReference>
<keyword evidence="1" id="KW-1133">Transmembrane helix</keyword>
<evidence type="ECO:0000313" key="2">
    <source>
        <dbReference type="EMBL" id="RDG35182.1"/>
    </source>
</evidence>
<keyword evidence="1" id="KW-0472">Membrane</keyword>
<dbReference type="EMBL" id="QQNA01000245">
    <property type="protein sequence ID" value="RDG35182.1"/>
    <property type="molecule type" value="Genomic_DNA"/>
</dbReference>
<keyword evidence="1" id="KW-0812">Transmembrane</keyword>
<keyword evidence="3" id="KW-1185">Reference proteome</keyword>
<sequence length="108" mass="11676">MTLTPRAAAALQAARRHRRYEAAFATCATALAGLALWHAAHQTWLLSAAFAIGGLYFAAISSRRGADYRRAHIHAAGGTPAPCCATWTASHRAVHDPYCHHTNPEERT</sequence>
<accession>A0A370B3D4</accession>
<organism evidence="2 3">
    <name type="scientific">Streptomyces corynorhini</name>
    <dbReference type="NCBI Taxonomy" id="2282652"/>
    <lineage>
        <taxon>Bacteria</taxon>
        <taxon>Bacillati</taxon>
        <taxon>Actinomycetota</taxon>
        <taxon>Actinomycetes</taxon>
        <taxon>Kitasatosporales</taxon>
        <taxon>Streptomycetaceae</taxon>
        <taxon>Streptomyces</taxon>
    </lineage>
</organism>
<proteinExistence type="predicted"/>
<dbReference type="Proteomes" id="UP000253741">
    <property type="component" value="Unassembled WGS sequence"/>
</dbReference>
<comment type="caution">
    <text evidence="2">The sequence shown here is derived from an EMBL/GenBank/DDBJ whole genome shotgun (WGS) entry which is preliminary data.</text>
</comment>
<name>A0A370B3D4_9ACTN</name>